<keyword evidence="7" id="KW-1015">Disulfide bond</keyword>
<protein>
    <submittedName>
        <fullName evidence="9">(African queen) hypothetical protein</fullName>
    </submittedName>
</protein>
<evidence type="ECO:0000259" key="8">
    <source>
        <dbReference type="PROSITE" id="PS51403"/>
    </source>
</evidence>
<keyword evidence="4" id="KW-0677">Repeat</keyword>
<keyword evidence="2" id="KW-0964">Secreted</keyword>
<dbReference type="SUPFAM" id="SSF56436">
    <property type="entry name" value="C-type lectin-like"/>
    <property type="match status" value="1"/>
</dbReference>
<dbReference type="OrthoDB" id="10071882at2759"/>
<evidence type="ECO:0000313" key="10">
    <source>
        <dbReference type="Proteomes" id="UP000789524"/>
    </source>
</evidence>
<comment type="caution">
    <text evidence="9">The sequence shown here is derived from an EMBL/GenBank/DDBJ whole genome shotgun (WGS) entry which is preliminary data.</text>
</comment>
<dbReference type="InterPro" id="IPR016187">
    <property type="entry name" value="CTDL_fold"/>
</dbReference>
<dbReference type="SMART" id="SM00111">
    <property type="entry name" value="C4"/>
    <property type="match status" value="1"/>
</dbReference>
<dbReference type="Pfam" id="PF01391">
    <property type="entry name" value="Collagen"/>
    <property type="match status" value="1"/>
</dbReference>
<dbReference type="GO" id="GO:0005581">
    <property type="term" value="C:collagen trimer"/>
    <property type="evidence" value="ECO:0007669"/>
    <property type="project" value="UniProtKB-KW"/>
</dbReference>
<evidence type="ECO:0000256" key="7">
    <source>
        <dbReference type="ARBA" id="ARBA00023157"/>
    </source>
</evidence>
<evidence type="ECO:0000256" key="6">
    <source>
        <dbReference type="ARBA" id="ARBA00023119"/>
    </source>
</evidence>
<dbReference type="GO" id="GO:0005201">
    <property type="term" value="F:extracellular matrix structural constituent"/>
    <property type="evidence" value="ECO:0007669"/>
    <property type="project" value="InterPro"/>
</dbReference>
<evidence type="ECO:0000256" key="1">
    <source>
        <dbReference type="ARBA" id="ARBA00004302"/>
    </source>
</evidence>
<feature type="domain" description="Collagen IV NC1" evidence="8">
    <location>
        <begin position="106"/>
        <end position="221"/>
    </location>
</feature>
<evidence type="ECO:0000256" key="5">
    <source>
        <dbReference type="ARBA" id="ARBA00022869"/>
    </source>
</evidence>
<dbReference type="GO" id="GO:0005604">
    <property type="term" value="C:basement membrane"/>
    <property type="evidence" value="ECO:0007669"/>
    <property type="project" value="UniProtKB-SubCell"/>
</dbReference>
<name>A0A8J2QSV1_9NEOP</name>
<dbReference type="Gene3D" id="2.170.240.10">
    <property type="entry name" value="Collagen IV, non-collagenous"/>
    <property type="match status" value="1"/>
</dbReference>
<evidence type="ECO:0000256" key="4">
    <source>
        <dbReference type="ARBA" id="ARBA00022737"/>
    </source>
</evidence>
<dbReference type="InterPro" id="IPR001442">
    <property type="entry name" value="Collagen_IV_NC"/>
</dbReference>
<reference evidence="9" key="1">
    <citation type="submission" date="2021-09" db="EMBL/GenBank/DDBJ databases">
        <authorList>
            <person name="Martin H S."/>
        </authorList>
    </citation>
    <scope>NUCLEOTIDE SEQUENCE</scope>
</reference>
<keyword evidence="5" id="KW-0084">Basement membrane</keyword>
<dbReference type="PANTHER" id="PTHR14619:SF8">
    <property type="entry name" value="COLLAGEN TYPE IV ALPHA 4 CHAIN"/>
    <property type="match status" value="1"/>
</dbReference>
<dbReference type="InterPro" id="IPR036954">
    <property type="entry name" value="Collagen_IV_NC_sf"/>
</dbReference>
<dbReference type="InterPro" id="IPR008160">
    <property type="entry name" value="Collagen"/>
</dbReference>
<keyword evidence="6" id="KW-0176">Collagen</keyword>
<organism evidence="9 10">
    <name type="scientific">Danaus chrysippus</name>
    <name type="common">African queen</name>
    <dbReference type="NCBI Taxonomy" id="151541"/>
    <lineage>
        <taxon>Eukaryota</taxon>
        <taxon>Metazoa</taxon>
        <taxon>Ecdysozoa</taxon>
        <taxon>Arthropoda</taxon>
        <taxon>Hexapoda</taxon>
        <taxon>Insecta</taxon>
        <taxon>Pterygota</taxon>
        <taxon>Neoptera</taxon>
        <taxon>Endopterygota</taxon>
        <taxon>Lepidoptera</taxon>
        <taxon>Glossata</taxon>
        <taxon>Ditrysia</taxon>
        <taxon>Papilionoidea</taxon>
        <taxon>Nymphalidae</taxon>
        <taxon>Danainae</taxon>
        <taxon>Danaini</taxon>
        <taxon>Danaina</taxon>
        <taxon>Danaus</taxon>
        <taxon>Anosia</taxon>
    </lineage>
</organism>
<dbReference type="PROSITE" id="PS51403">
    <property type="entry name" value="NC1_IV"/>
    <property type="match status" value="1"/>
</dbReference>
<comment type="subcellular location">
    <subcellularLocation>
        <location evidence="1">Secreted</location>
        <location evidence="1">Extracellular space</location>
        <location evidence="1">Extracellular matrix</location>
        <location evidence="1">Basement membrane</location>
    </subcellularLocation>
</comment>
<keyword evidence="10" id="KW-1185">Reference proteome</keyword>
<dbReference type="InterPro" id="IPR019326">
    <property type="entry name" value="NDNF"/>
</dbReference>
<dbReference type="AlphaFoldDB" id="A0A8J2QSV1"/>
<evidence type="ECO:0000256" key="3">
    <source>
        <dbReference type="ARBA" id="ARBA00022530"/>
    </source>
</evidence>
<keyword evidence="3" id="KW-0272">Extracellular matrix</keyword>
<dbReference type="Pfam" id="PF01413">
    <property type="entry name" value="C4"/>
    <property type="match status" value="1"/>
</dbReference>
<dbReference type="Proteomes" id="UP000789524">
    <property type="component" value="Unassembled WGS sequence"/>
</dbReference>
<evidence type="ECO:0000313" key="9">
    <source>
        <dbReference type="EMBL" id="CAG9566927.1"/>
    </source>
</evidence>
<proteinExistence type="predicted"/>
<sequence length="222" mass="23832">MEVRENQGREVLLDWMVHLDLMDYLVPKGWDGAPGMKGDKGFQGPMGPPGLPGPQGIMGIQGERGETGRMGLQGVPGIPGAPCATTDYLTGILLVRHSQTNIVPQSNVIAVHSQTLDIPSCPVGWNSLWIGYSFVMHTGAGGQGGGQALASPGSCLEDFRATPFIECNGEGGTCHHFANKLSFWLTTIDDKKQFAKPERETLKSGRLLQRVSRCAVCIKNTT</sequence>
<evidence type="ECO:0000256" key="2">
    <source>
        <dbReference type="ARBA" id="ARBA00022525"/>
    </source>
</evidence>
<dbReference type="PANTHER" id="PTHR14619">
    <property type="entry name" value="NEURON-DERIVED NEUROTROPHIC FACTOR"/>
    <property type="match status" value="1"/>
</dbReference>
<accession>A0A8J2QSV1</accession>
<dbReference type="EMBL" id="CAKASE010000057">
    <property type="protein sequence ID" value="CAG9566927.1"/>
    <property type="molecule type" value="Genomic_DNA"/>
</dbReference>
<gene>
    <name evidence="9" type="ORF">DCHRY22_LOCUS7493</name>
</gene>